<sequence>MKHILKEIYWIVLSAVSLLFFSCSDKWDGGTNKPLVPGQYAVVAKTSGFGQETSATDSIENIHICIFRDGVLSEIQTHLSERDGSFPLTVGNMSGNMYVLANTDNLVDWEALKSTGLSETEWLNTVVAGTEPIHYFTGYLNLDDVAEGNYMLPVQMHRGVARFDLEIFSAEKLTVDKVVFSGLMSEAYLLPQATVTSPEQSILWNDTVNFVVPIEHNKDGIAYFYEQANSALTVTVSLTVAGKSIVKEARLPEQIRRNTAYSIVLKKDTYTSEITMEVIEWAREDDTMATPDFGTPIMVDVSRSTLPEDIEVTDNGQTIILPYTDVDAILALDCADELQYLEEDVNGLSVEPIMAEDGMTATNMYRIRKEWWRLGVPGENISFRFKRKGLELVYPDDYIKVVLSENPIKIEGLMDFTHGYEYDFAKYIDNELGRLEIPENKRLFIEYDADEDPWIKLETSTENSNQIRVLAGWKPNDRTANGRKQAARLILSNEDGSHREEYTVVRRNWGLPVTQQAGIWWCKYNAMGNSRDFSDQILSSADPAVLAGQTLFDYLGSCSPEQYFDLWKWEYQGDSGQGLQVKNIDGIAKLEGFRTDITVHMNTLEPTYLAPDGYEIPSHDDFGRLFLTTGDYVWIMWDGSHVSPWNGGTTIQRRNKRRNDIALDSLLLDNLFYMAMYENGVTQNEPVVWYGAGAQWNDSGVKHAHYNNILFTTYSPQKKGWYFNGAMTAFYITQNGAGNNDTRIVRFKKSDVEYIYGID</sequence>
<dbReference type="EMBL" id="JADIMG010000030">
    <property type="protein sequence ID" value="MBO8459251.1"/>
    <property type="molecule type" value="Genomic_DNA"/>
</dbReference>
<dbReference type="Proteomes" id="UP000823641">
    <property type="component" value="Unassembled WGS sequence"/>
</dbReference>
<name>A0A9D9HSV8_9BACT</name>
<evidence type="ECO:0000313" key="1">
    <source>
        <dbReference type="EMBL" id="MBO8459251.1"/>
    </source>
</evidence>
<organism evidence="1 2">
    <name type="scientific">Candidatus Gallipaludibacter merdavium</name>
    <dbReference type="NCBI Taxonomy" id="2840839"/>
    <lineage>
        <taxon>Bacteria</taxon>
        <taxon>Pseudomonadati</taxon>
        <taxon>Bacteroidota</taxon>
        <taxon>Bacteroidia</taxon>
        <taxon>Bacteroidales</taxon>
        <taxon>Candidatus Gallipaludibacter</taxon>
    </lineage>
</organism>
<comment type="caution">
    <text evidence="1">The sequence shown here is derived from an EMBL/GenBank/DDBJ whole genome shotgun (WGS) entry which is preliminary data.</text>
</comment>
<accession>A0A9D9HSV8</accession>
<protein>
    <submittedName>
        <fullName evidence="1">Uncharacterized protein</fullName>
    </submittedName>
</protein>
<reference evidence="1" key="1">
    <citation type="submission" date="2020-10" db="EMBL/GenBank/DDBJ databases">
        <authorList>
            <person name="Gilroy R."/>
        </authorList>
    </citation>
    <scope>NUCLEOTIDE SEQUENCE</scope>
    <source>
        <strain evidence="1">G3-3990</strain>
    </source>
</reference>
<gene>
    <name evidence="1" type="ORF">IAA73_02820</name>
</gene>
<evidence type="ECO:0000313" key="2">
    <source>
        <dbReference type="Proteomes" id="UP000823641"/>
    </source>
</evidence>
<reference evidence="1" key="2">
    <citation type="journal article" date="2021" name="PeerJ">
        <title>Extensive microbial diversity within the chicken gut microbiome revealed by metagenomics and culture.</title>
        <authorList>
            <person name="Gilroy R."/>
            <person name="Ravi A."/>
            <person name="Getino M."/>
            <person name="Pursley I."/>
            <person name="Horton D.L."/>
            <person name="Alikhan N.F."/>
            <person name="Baker D."/>
            <person name="Gharbi K."/>
            <person name="Hall N."/>
            <person name="Watson M."/>
            <person name="Adriaenssens E.M."/>
            <person name="Foster-Nyarko E."/>
            <person name="Jarju S."/>
            <person name="Secka A."/>
            <person name="Antonio M."/>
            <person name="Oren A."/>
            <person name="Chaudhuri R.R."/>
            <person name="La Ragione R."/>
            <person name="Hildebrand F."/>
            <person name="Pallen M.J."/>
        </authorList>
    </citation>
    <scope>NUCLEOTIDE SEQUENCE</scope>
    <source>
        <strain evidence="1">G3-3990</strain>
    </source>
</reference>
<proteinExistence type="predicted"/>
<dbReference type="AlphaFoldDB" id="A0A9D9HSV8"/>
<dbReference type="PROSITE" id="PS51257">
    <property type="entry name" value="PROKAR_LIPOPROTEIN"/>
    <property type="match status" value="1"/>
</dbReference>